<feature type="transmembrane region" description="Helical" evidence="2">
    <location>
        <begin position="12"/>
        <end position="32"/>
    </location>
</feature>
<accession>A0ABV0JP37</accession>
<feature type="compositionally biased region" description="Low complexity" evidence="1">
    <location>
        <begin position="492"/>
        <end position="509"/>
    </location>
</feature>
<keyword evidence="2" id="KW-0812">Transmembrane</keyword>
<dbReference type="RefSeq" id="WP_190424043.1">
    <property type="nucleotide sequence ID" value="NZ_JAMPKK010000013.1"/>
</dbReference>
<evidence type="ECO:0000256" key="2">
    <source>
        <dbReference type="SAM" id="Phobius"/>
    </source>
</evidence>
<dbReference type="SUPFAM" id="SSF82171">
    <property type="entry name" value="DPP6 N-terminal domain-like"/>
    <property type="match status" value="1"/>
</dbReference>
<reference evidence="3 4" key="1">
    <citation type="submission" date="2022-04" db="EMBL/GenBank/DDBJ databases">
        <title>Positive selection, recombination, and allopatry shape intraspecific diversity of widespread and dominant cyanobacteria.</title>
        <authorList>
            <person name="Wei J."/>
            <person name="Shu W."/>
            <person name="Hu C."/>
        </authorList>
    </citation>
    <scope>NUCLEOTIDE SEQUENCE [LARGE SCALE GENOMIC DNA]</scope>
    <source>
        <strain evidence="3 4">GB2-A5</strain>
    </source>
</reference>
<name>A0ABV0JP37_9CYAN</name>
<keyword evidence="4" id="KW-1185">Reference proteome</keyword>
<evidence type="ECO:0000256" key="1">
    <source>
        <dbReference type="SAM" id="MobiDB-lite"/>
    </source>
</evidence>
<organism evidence="3 4">
    <name type="scientific">Funiculus sociatus GB2-A5</name>
    <dbReference type="NCBI Taxonomy" id="2933946"/>
    <lineage>
        <taxon>Bacteria</taxon>
        <taxon>Bacillati</taxon>
        <taxon>Cyanobacteriota</taxon>
        <taxon>Cyanophyceae</taxon>
        <taxon>Coleofasciculales</taxon>
        <taxon>Coleofasciculaceae</taxon>
        <taxon>Funiculus</taxon>
    </lineage>
</organism>
<comment type="caution">
    <text evidence="3">The sequence shown here is derived from an EMBL/GenBank/DDBJ whole genome shotgun (WGS) entry which is preliminary data.</text>
</comment>
<feature type="region of interest" description="Disordered" evidence="1">
    <location>
        <begin position="482"/>
        <end position="509"/>
    </location>
</feature>
<keyword evidence="2" id="KW-0472">Membrane</keyword>
<gene>
    <name evidence="3" type="ORF">NDI37_08160</name>
</gene>
<keyword evidence="2" id="KW-1133">Transmembrane helix</keyword>
<proteinExistence type="predicted"/>
<evidence type="ECO:0000313" key="3">
    <source>
        <dbReference type="EMBL" id="MEP0864442.1"/>
    </source>
</evidence>
<dbReference type="Gene3D" id="2.60.40.3710">
    <property type="match status" value="1"/>
</dbReference>
<sequence>MTSKQFLQPIDRLALALMLVLSLVIGLMLWGGNACGSGTNCLLVTGPRVRDFSWQRKQVGADDPSFILTFSRPMDRGSVEANLRIEPSLPGKFSWAGRKMSYTLTSPAPYDTAYKVSLEGATERIGTSRVGREMQPFTGEFRTRDRAMVYLGIEKEEQGQLILYNFTQNKKIVLTPKDLVVMDFKPYPDGEKILFSATDSRNNKPGLSEQQIYNVTTGISSDSGKSNEDSPPAGRLNVVLDNKDYQNLKFDLSADGETIVVQRVNSKNPAEFGLWVVRKDAPPQPLKNQPGGEFLIAPDSETVAIAQGEGIAILPLTPAAKPLDFLPKFGLVLGFARDGSAGTFVKFNTDYTRSLFLVTNSGVQKELLRTNGSILGCEFAPQKEILYCLLTQLLTGIDYQEQPYIAAIDIKNSTNPLDANAVKPLLLLPTQRDIHMSLSPDGLALLFDQVVTSPGIPPTADGLRTDEGQAIATSNLWLLPLTSSKPGEPRTQMQPEQLPLPGLQPRWLP</sequence>
<evidence type="ECO:0000313" key="4">
    <source>
        <dbReference type="Proteomes" id="UP001442494"/>
    </source>
</evidence>
<dbReference type="EMBL" id="JAMPKK010000013">
    <property type="protein sequence ID" value="MEP0864442.1"/>
    <property type="molecule type" value="Genomic_DNA"/>
</dbReference>
<protein>
    <submittedName>
        <fullName evidence="3">Ig-like domain-containing protein</fullName>
    </submittedName>
</protein>
<dbReference type="Proteomes" id="UP001442494">
    <property type="component" value="Unassembled WGS sequence"/>
</dbReference>